<comment type="similarity">
    <text evidence="4">In the C-terminal section; belongs to the HTP reductase family.</text>
</comment>
<comment type="function">
    <text evidence="1">Converts 2,5-diamino-6-(ribosylamino)-4(3h)-pyrimidinone 5'-phosphate into 5-amino-6-(ribosylamino)-2,4(1h,3h)-pyrimidinedione 5'-phosphate.</text>
</comment>
<feature type="domain" description="CMP/dCMP-type deaminase" evidence="9">
    <location>
        <begin position="215"/>
        <end position="327"/>
    </location>
</feature>
<dbReference type="GO" id="GO:0008835">
    <property type="term" value="F:diaminohydroxyphosphoribosylaminopyrimidine deaminase activity"/>
    <property type="evidence" value="ECO:0007669"/>
    <property type="project" value="UniProtKB-EC"/>
</dbReference>
<dbReference type="Proteomes" id="UP000323567">
    <property type="component" value="Unassembled WGS sequence"/>
</dbReference>
<evidence type="ECO:0000256" key="1">
    <source>
        <dbReference type="ARBA" id="ARBA00002151"/>
    </source>
</evidence>
<evidence type="ECO:0000313" key="10">
    <source>
        <dbReference type="EMBL" id="KAA2370594.1"/>
    </source>
</evidence>
<dbReference type="Gene3D" id="3.40.140.10">
    <property type="entry name" value="Cytidine Deaminase, domain 2"/>
    <property type="match status" value="1"/>
</dbReference>
<sequence>MQITLSFATTADGYLDDNSPRRLMISTPEDWEAVLRLRASHDAILAGAETLRRDDPALLLRDAAARELRRARGMRPDLTKVTLTHSGRLSPSMRFFTEGDADRYVFSEKELPELKGVAEVISSDSSITASAIVTELEKRGVERLLVEGGASVLRMFLAEGMADTVRRAVNPQLTLGPERGGAQFRFEVPEGAACRRENLGGMEVATCTLRPDTRDEDLRYLAQAVAEGLRCVPSRTSYCVGAVVALPDGRSFTGYTHETSPTHHAEQEAIRKALDAGAELRGAAIYSSMEPCSQRKSEPESCTQLILRHGFARVVFALYEPDRFVRCRGAQTLREAGVDVRVYPELAEGVRRANAHLGR</sequence>
<gene>
    <name evidence="10" type="ORF">F2Y13_06410</name>
</gene>
<dbReference type="InterPro" id="IPR002125">
    <property type="entry name" value="CMP_dCMP_dom"/>
</dbReference>
<evidence type="ECO:0000256" key="5">
    <source>
        <dbReference type="ARBA" id="ARBA00012766"/>
    </source>
</evidence>
<organism evidence="10 11">
    <name type="scientific">Alistipes shahii</name>
    <dbReference type="NCBI Taxonomy" id="328814"/>
    <lineage>
        <taxon>Bacteria</taxon>
        <taxon>Pseudomonadati</taxon>
        <taxon>Bacteroidota</taxon>
        <taxon>Bacteroidia</taxon>
        <taxon>Bacteroidales</taxon>
        <taxon>Rikenellaceae</taxon>
        <taxon>Alistipes</taxon>
    </lineage>
</organism>
<dbReference type="EMBL" id="VVXK01000007">
    <property type="protein sequence ID" value="KAA2370594.1"/>
    <property type="molecule type" value="Genomic_DNA"/>
</dbReference>
<evidence type="ECO:0000256" key="8">
    <source>
        <dbReference type="ARBA" id="ARBA00023002"/>
    </source>
</evidence>
<keyword evidence="7" id="KW-0521">NADP</keyword>
<dbReference type="GO" id="GO:0008703">
    <property type="term" value="F:5-amino-6-(5-phosphoribosylamino)uracil reductase activity"/>
    <property type="evidence" value="ECO:0007669"/>
    <property type="project" value="InterPro"/>
</dbReference>
<dbReference type="Gene3D" id="3.40.430.10">
    <property type="entry name" value="Dihydrofolate Reductase, subunit A"/>
    <property type="match status" value="1"/>
</dbReference>
<dbReference type="EC" id="3.5.4.26" evidence="5"/>
<evidence type="ECO:0000313" key="11">
    <source>
        <dbReference type="Proteomes" id="UP000323567"/>
    </source>
</evidence>
<evidence type="ECO:0000256" key="2">
    <source>
        <dbReference type="ARBA" id="ARBA00004882"/>
    </source>
</evidence>
<accession>A0A5B3GAH5</accession>
<dbReference type="InterPro" id="IPR050765">
    <property type="entry name" value="Riboflavin_Biosynth_HTPR"/>
</dbReference>
<dbReference type="Pfam" id="PF00383">
    <property type="entry name" value="dCMP_cyt_deam_1"/>
    <property type="match status" value="1"/>
</dbReference>
<comment type="similarity">
    <text evidence="3">In the N-terminal section; belongs to the cytidine and deoxycytidylate deaminase family.</text>
</comment>
<evidence type="ECO:0000256" key="3">
    <source>
        <dbReference type="ARBA" id="ARBA00005259"/>
    </source>
</evidence>
<dbReference type="InterPro" id="IPR016193">
    <property type="entry name" value="Cytidine_deaminase-like"/>
</dbReference>
<dbReference type="PANTHER" id="PTHR38011:SF7">
    <property type="entry name" value="2,5-DIAMINO-6-RIBOSYLAMINO-4(3H)-PYRIMIDINONE 5'-PHOSPHATE REDUCTASE"/>
    <property type="match status" value="1"/>
</dbReference>
<dbReference type="GO" id="GO:0009231">
    <property type="term" value="P:riboflavin biosynthetic process"/>
    <property type="evidence" value="ECO:0007669"/>
    <property type="project" value="UniProtKB-UniPathway"/>
</dbReference>
<comment type="caution">
    <text evidence="10">The sequence shown here is derived from an EMBL/GenBank/DDBJ whole genome shotgun (WGS) entry which is preliminary data.</text>
</comment>
<dbReference type="InterPro" id="IPR024072">
    <property type="entry name" value="DHFR-like_dom_sf"/>
</dbReference>
<dbReference type="PANTHER" id="PTHR38011">
    <property type="entry name" value="DIHYDROFOLATE REDUCTASE FAMILY PROTEIN (AFU_ORTHOLOGUE AFUA_8G06820)"/>
    <property type="match status" value="1"/>
</dbReference>
<name>A0A5B3GAH5_9BACT</name>
<dbReference type="RefSeq" id="WP_149887238.1">
    <property type="nucleotide sequence ID" value="NZ_CAUGOX010000002.1"/>
</dbReference>
<protein>
    <recommendedName>
        <fullName evidence="6">Riboflavin biosynthesis protein RibD</fullName>
        <ecNumber evidence="5">3.5.4.26</ecNumber>
    </recommendedName>
</protein>
<dbReference type="SUPFAM" id="SSF53927">
    <property type="entry name" value="Cytidine deaminase-like"/>
    <property type="match status" value="1"/>
</dbReference>
<dbReference type="InterPro" id="IPR002734">
    <property type="entry name" value="RibDG_C"/>
</dbReference>
<keyword evidence="8" id="KW-0560">Oxidoreductase</keyword>
<evidence type="ECO:0000256" key="4">
    <source>
        <dbReference type="ARBA" id="ARBA00007417"/>
    </source>
</evidence>
<evidence type="ECO:0000256" key="7">
    <source>
        <dbReference type="ARBA" id="ARBA00022857"/>
    </source>
</evidence>
<dbReference type="UniPathway" id="UPA00275">
    <property type="reaction ID" value="UER00401"/>
</dbReference>
<proteinExistence type="inferred from homology"/>
<dbReference type="AlphaFoldDB" id="A0A5B3GAH5"/>
<evidence type="ECO:0000256" key="6">
    <source>
        <dbReference type="ARBA" id="ARBA00019930"/>
    </source>
</evidence>
<evidence type="ECO:0000259" key="9">
    <source>
        <dbReference type="PROSITE" id="PS51747"/>
    </source>
</evidence>
<comment type="pathway">
    <text evidence="2">Cofactor biosynthesis; riboflavin biosynthesis; 5-amino-6-(D-ribitylamino)uracil from GTP: step 2/4.</text>
</comment>
<dbReference type="Pfam" id="PF01872">
    <property type="entry name" value="RibD_C"/>
    <property type="match status" value="1"/>
</dbReference>
<dbReference type="PROSITE" id="PS51747">
    <property type="entry name" value="CYT_DCMP_DEAMINASES_2"/>
    <property type="match status" value="1"/>
</dbReference>
<reference evidence="10 11" key="1">
    <citation type="journal article" date="2019" name="Nat. Med.">
        <title>A library of human gut bacterial isolates paired with longitudinal multiomics data enables mechanistic microbiome research.</title>
        <authorList>
            <person name="Poyet M."/>
            <person name="Groussin M."/>
            <person name="Gibbons S.M."/>
            <person name="Avila-Pacheco J."/>
            <person name="Jiang X."/>
            <person name="Kearney S.M."/>
            <person name="Perrotta A.R."/>
            <person name="Berdy B."/>
            <person name="Zhao S."/>
            <person name="Lieberman T.D."/>
            <person name="Swanson P.K."/>
            <person name="Smith M."/>
            <person name="Roesemann S."/>
            <person name="Alexander J.E."/>
            <person name="Rich S.A."/>
            <person name="Livny J."/>
            <person name="Vlamakis H."/>
            <person name="Clish C."/>
            <person name="Bullock K."/>
            <person name="Deik A."/>
            <person name="Scott J."/>
            <person name="Pierce K.A."/>
            <person name="Xavier R.J."/>
            <person name="Alm E.J."/>
        </authorList>
    </citation>
    <scope>NUCLEOTIDE SEQUENCE [LARGE SCALE GENOMIC DNA]</scope>
    <source>
        <strain evidence="10 11">BIOML-A2</strain>
    </source>
</reference>
<dbReference type="SUPFAM" id="SSF53597">
    <property type="entry name" value="Dihydrofolate reductase-like"/>
    <property type="match status" value="1"/>
</dbReference>